<evidence type="ECO:0000313" key="10">
    <source>
        <dbReference type="Proteomes" id="UP000664277"/>
    </source>
</evidence>
<evidence type="ECO:0000256" key="6">
    <source>
        <dbReference type="ARBA" id="ARBA00040062"/>
    </source>
</evidence>
<dbReference type="InterPro" id="IPR006683">
    <property type="entry name" value="Thioestr_dom"/>
</dbReference>
<dbReference type="InterPro" id="IPR029069">
    <property type="entry name" value="HotDog_dom_sf"/>
</dbReference>
<dbReference type="PANTHER" id="PTHR43240">
    <property type="entry name" value="1,4-DIHYDROXY-2-NAPHTHOYL-COA THIOESTERASE 1"/>
    <property type="match status" value="1"/>
</dbReference>
<feature type="domain" description="Thioesterase" evidence="8">
    <location>
        <begin position="61"/>
        <end position="130"/>
    </location>
</feature>
<comment type="catalytic activity">
    <reaction evidence="7">
        <text>a medium-chain fatty acyl-CoA + H2O = a medium-chain fatty acid + CoA + H(+)</text>
        <dbReference type="Rhea" id="RHEA:68184"/>
        <dbReference type="ChEBI" id="CHEBI:15377"/>
        <dbReference type="ChEBI" id="CHEBI:15378"/>
        <dbReference type="ChEBI" id="CHEBI:57287"/>
        <dbReference type="ChEBI" id="CHEBI:59558"/>
        <dbReference type="ChEBI" id="CHEBI:90546"/>
    </reaction>
</comment>
<comment type="similarity">
    <text evidence="4">Belongs to the YigI thioesterase family.</text>
</comment>
<accession>A0A8J7TMU7</accession>
<evidence type="ECO:0000256" key="5">
    <source>
        <dbReference type="ARBA" id="ARBA00038894"/>
    </source>
</evidence>
<dbReference type="AlphaFoldDB" id="A0A8J7TMU7"/>
<comment type="catalytic activity">
    <reaction evidence="2">
        <text>a fatty acyl-CoA + H2O = a fatty acid + CoA + H(+)</text>
        <dbReference type="Rhea" id="RHEA:16781"/>
        <dbReference type="ChEBI" id="CHEBI:15377"/>
        <dbReference type="ChEBI" id="CHEBI:15378"/>
        <dbReference type="ChEBI" id="CHEBI:28868"/>
        <dbReference type="ChEBI" id="CHEBI:57287"/>
        <dbReference type="ChEBI" id="CHEBI:77636"/>
        <dbReference type="EC" id="3.1.2.20"/>
    </reaction>
</comment>
<keyword evidence="1" id="KW-0378">Hydrolase</keyword>
<proteinExistence type="inferred from homology"/>
<evidence type="ECO:0000256" key="7">
    <source>
        <dbReference type="ARBA" id="ARBA00048062"/>
    </source>
</evidence>
<reference evidence="9" key="1">
    <citation type="submission" date="2021-02" db="EMBL/GenBank/DDBJ databases">
        <title>Genome-Resolved Metagenomics of a Microbial Community Performing Photosynthetic Biological Nutrient Removal.</title>
        <authorList>
            <person name="Mcdaniel E.A."/>
        </authorList>
    </citation>
    <scope>NUCLEOTIDE SEQUENCE</scope>
    <source>
        <strain evidence="9">UWPOB_OBS1</strain>
    </source>
</reference>
<organism evidence="9 10">
    <name type="scientific">Candidatus Obscuribacter phosphatis</name>
    <dbReference type="NCBI Taxonomy" id="1906157"/>
    <lineage>
        <taxon>Bacteria</taxon>
        <taxon>Bacillati</taxon>
        <taxon>Candidatus Melainabacteria</taxon>
        <taxon>Candidatus Obscuribacterales</taxon>
        <taxon>Candidatus Obscuribacteraceae</taxon>
        <taxon>Candidatus Obscuribacter</taxon>
    </lineage>
</organism>
<evidence type="ECO:0000256" key="3">
    <source>
        <dbReference type="ARBA" id="ARBA00036002"/>
    </source>
</evidence>
<dbReference type="Gene3D" id="3.10.129.10">
    <property type="entry name" value="Hotdog Thioesterase"/>
    <property type="match status" value="1"/>
</dbReference>
<dbReference type="EMBL" id="JAFLCK010000042">
    <property type="protein sequence ID" value="MBN8662545.1"/>
    <property type="molecule type" value="Genomic_DNA"/>
</dbReference>
<dbReference type="EC" id="3.1.2.20" evidence="5"/>
<dbReference type="Pfam" id="PF03061">
    <property type="entry name" value="4HBT"/>
    <property type="match status" value="1"/>
</dbReference>
<dbReference type="PANTHER" id="PTHR43240:SF20">
    <property type="entry name" value="MEDIUM_LONG-CHAIN ACYL-COA THIOESTERASE YIGI"/>
    <property type="match status" value="1"/>
</dbReference>
<evidence type="ECO:0000256" key="2">
    <source>
        <dbReference type="ARBA" id="ARBA00035880"/>
    </source>
</evidence>
<evidence type="ECO:0000259" key="8">
    <source>
        <dbReference type="Pfam" id="PF03061"/>
    </source>
</evidence>
<evidence type="ECO:0000313" key="9">
    <source>
        <dbReference type="EMBL" id="MBN8662545.1"/>
    </source>
</evidence>
<gene>
    <name evidence="9" type="ORF">J0M35_19410</name>
</gene>
<sequence length="159" mass="17480">MTVFTSASRAPLKELDPHFEQKVRNSFEHQGFKRLGGELPVVKLGHVEAHLPYSDMVRQQHGLFHGGMVAMAADSASGYATYTVLAPDEECVSAEFKINFLKPARGEKLIARGNVIKVGRTLVIAEATVSVLRNGEEIECALMLHTLARVKHLKSGKNE</sequence>
<dbReference type="NCBIfam" id="TIGR00369">
    <property type="entry name" value="unchar_dom_1"/>
    <property type="match status" value="1"/>
</dbReference>
<name>A0A8J7TMU7_9BACT</name>
<dbReference type="InterPro" id="IPR003736">
    <property type="entry name" value="PAAI_dom"/>
</dbReference>
<dbReference type="CDD" id="cd03443">
    <property type="entry name" value="PaaI_thioesterase"/>
    <property type="match status" value="1"/>
</dbReference>
<comment type="caution">
    <text evidence="9">The sequence shown here is derived from an EMBL/GenBank/DDBJ whole genome shotgun (WGS) entry which is preliminary data.</text>
</comment>
<dbReference type="GO" id="GO:0047617">
    <property type="term" value="F:fatty acyl-CoA hydrolase activity"/>
    <property type="evidence" value="ECO:0007669"/>
    <property type="project" value="UniProtKB-EC"/>
</dbReference>
<dbReference type="SUPFAM" id="SSF54637">
    <property type="entry name" value="Thioesterase/thiol ester dehydrase-isomerase"/>
    <property type="match status" value="1"/>
</dbReference>
<protein>
    <recommendedName>
        <fullName evidence="6">Medium/long-chain acyl-CoA thioesterase YigI</fullName>
        <ecNumber evidence="5">3.1.2.20</ecNumber>
    </recommendedName>
</protein>
<evidence type="ECO:0000256" key="4">
    <source>
        <dbReference type="ARBA" id="ARBA00038381"/>
    </source>
</evidence>
<evidence type="ECO:0000256" key="1">
    <source>
        <dbReference type="ARBA" id="ARBA00022801"/>
    </source>
</evidence>
<comment type="catalytic activity">
    <reaction evidence="3">
        <text>a long-chain fatty acyl-CoA + H2O = a long-chain fatty acid + CoA + H(+)</text>
        <dbReference type="Rhea" id="RHEA:67680"/>
        <dbReference type="ChEBI" id="CHEBI:15377"/>
        <dbReference type="ChEBI" id="CHEBI:15378"/>
        <dbReference type="ChEBI" id="CHEBI:57287"/>
        <dbReference type="ChEBI" id="CHEBI:57560"/>
        <dbReference type="ChEBI" id="CHEBI:83139"/>
    </reaction>
</comment>
<dbReference type="Proteomes" id="UP000664277">
    <property type="component" value="Unassembled WGS sequence"/>
</dbReference>